<gene>
    <name evidence="1" type="ORF">BAUCODRAFT_35020</name>
</gene>
<name>M2N8A0_BAUPA</name>
<proteinExistence type="predicted"/>
<dbReference type="AlphaFoldDB" id="M2N8A0"/>
<dbReference type="RefSeq" id="XP_007677391.1">
    <property type="nucleotide sequence ID" value="XM_007679201.1"/>
</dbReference>
<sequence>MSRICRLSITLARTLRRLLKHFRRLEIAAVPQRRAMMADYTRWLLHLCALPSRIQGCKGSFNDIYASDCDHNAAE</sequence>
<dbReference type="KEGG" id="bcom:BAUCODRAFT_35020"/>
<dbReference type="GeneID" id="19112585"/>
<dbReference type="HOGENOM" id="CLU_2670695_0_0_1"/>
<evidence type="ECO:0000313" key="1">
    <source>
        <dbReference type="EMBL" id="EMC95025.1"/>
    </source>
</evidence>
<evidence type="ECO:0000313" key="2">
    <source>
        <dbReference type="Proteomes" id="UP000011761"/>
    </source>
</evidence>
<accession>M2N8A0</accession>
<reference evidence="1 2" key="1">
    <citation type="journal article" date="2012" name="PLoS Pathog.">
        <title>Diverse lifestyles and strategies of plant pathogenesis encoded in the genomes of eighteen Dothideomycetes fungi.</title>
        <authorList>
            <person name="Ohm R.A."/>
            <person name="Feau N."/>
            <person name="Henrissat B."/>
            <person name="Schoch C.L."/>
            <person name="Horwitz B.A."/>
            <person name="Barry K.W."/>
            <person name="Condon B.J."/>
            <person name="Copeland A.C."/>
            <person name="Dhillon B."/>
            <person name="Glaser F."/>
            <person name="Hesse C.N."/>
            <person name="Kosti I."/>
            <person name="LaButti K."/>
            <person name="Lindquist E.A."/>
            <person name="Lucas S."/>
            <person name="Salamov A.A."/>
            <person name="Bradshaw R.E."/>
            <person name="Ciuffetti L."/>
            <person name="Hamelin R.C."/>
            <person name="Kema G.H.J."/>
            <person name="Lawrence C."/>
            <person name="Scott J.A."/>
            <person name="Spatafora J.W."/>
            <person name="Turgeon B.G."/>
            <person name="de Wit P.J.G.M."/>
            <person name="Zhong S."/>
            <person name="Goodwin S.B."/>
            <person name="Grigoriev I.V."/>
        </authorList>
    </citation>
    <scope>NUCLEOTIDE SEQUENCE [LARGE SCALE GENOMIC DNA]</scope>
    <source>
        <strain evidence="1 2">UAMH 10762</strain>
    </source>
</reference>
<dbReference type="Proteomes" id="UP000011761">
    <property type="component" value="Unassembled WGS sequence"/>
</dbReference>
<protein>
    <submittedName>
        <fullName evidence="1">Uncharacterized protein</fullName>
    </submittedName>
</protein>
<organism evidence="1 2">
    <name type="scientific">Baudoinia panamericana (strain UAMH 10762)</name>
    <name type="common">Angels' share fungus</name>
    <name type="synonym">Baudoinia compniacensis (strain UAMH 10762)</name>
    <dbReference type="NCBI Taxonomy" id="717646"/>
    <lineage>
        <taxon>Eukaryota</taxon>
        <taxon>Fungi</taxon>
        <taxon>Dikarya</taxon>
        <taxon>Ascomycota</taxon>
        <taxon>Pezizomycotina</taxon>
        <taxon>Dothideomycetes</taxon>
        <taxon>Dothideomycetidae</taxon>
        <taxon>Mycosphaerellales</taxon>
        <taxon>Teratosphaeriaceae</taxon>
        <taxon>Baudoinia</taxon>
    </lineage>
</organism>
<dbReference type="EMBL" id="KB445557">
    <property type="protein sequence ID" value="EMC95025.1"/>
    <property type="molecule type" value="Genomic_DNA"/>
</dbReference>
<keyword evidence="2" id="KW-1185">Reference proteome</keyword>